<keyword evidence="1" id="KW-1133">Transmembrane helix</keyword>
<protein>
    <recommendedName>
        <fullName evidence="6">Sensor histidine kinase</fullName>
    </recommendedName>
</protein>
<dbReference type="EMBL" id="QSTD01000001">
    <property type="protein sequence ID" value="RGM32808.1"/>
    <property type="molecule type" value="Genomic_DNA"/>
</dbReference>
<dbReference type="Proteomes" id="UP000261016">
    <property type="component" value="Unassembled WGS sequence"/>
</dbReference>
<keyword evidence="1" id="KW-0812">Transmembrane</keyword>
<dbReference type="EMBL" id="QXWP01000001">
    <property type="protein sequence ID" value="NBH29705.1"/>
    <property type="molecule type" value="Genomic_DNA"/>
</dbReference>
<evidence type="ECO:0000313" key="3">
    <source>
        <dbReference type="EMBL" id="RGM32808.1"/>
    </source>
</evidence>
<feature type="transmembrane region" description="Helical" evidence="1">
    <location>
        <begin position="12"/>
        <end position="33"/>
    </location>
</feature>
<dbReference type="AlphaFoldDB" id="A0A5F0U0U8"/>
<evidence type="ECO:0000256" key="1">
    <source>
        <dbReference type="SAM" id="Phobius"/>
    </source>
</evidence>
<gene>
    <name evidence="2" type="ORF">D3Z30_01755</name>
    <name evidence="3" type="ORF">DXC19_04690</name>
</gene>
<dbReference type="Proteomes" id="UP000481807">
    <property type="component" value="Unassembled WGS sequence"/>
</dbReference>
<comment type="caution">
    <text evidence="3">The sequence shown here is derived from an EMBL/GenBank/DDBJ whole genome shotgun (WGS) entry which is preliminary data.</text>
</comment>
<reference evidence="3 4" key="1">
    <citation type="submission" date="2018-08" db="EMBL/GenBank/DDBJ databases">
        <title>A genome reference for cultivated species of the human gut microbiota.</title>
        <authorList>
            <person name="Zou Y."/>
            <person name="Xue W."/>
            <person name="Luo G."/>
        </authorList>
    </citation>
    <scope>NUCLEOTIDE SEQUENCE [LARGE SCALE GENOMIC DNA]</scope>
    <source>
        <strain evidence="3 4">OM08-17AT</strain>
    </source>
</reference>
<proteinExistence type="predicted"/>
<keyword evidence="1" id="KW-0472">Membrane</keyword>
<sequence length="80" mass="9612">MNTKHYFYKQKAFISPFLMIIFSLYLTVISFYITQYSLKLKTTHNLEKIYKEVIVNKLIEVDVVEKSRNTNHSNRIHGNR</sequence>
<accession>A0A5F0U0U8</accession>
<name>A0A5F0U0U8_STAWA</name>
<evidence type="ECO:0000313" key="5">
    <source>
        <dbReference type="Proteomes" id="UP000481807"/>
    </source>
</evidence>
<reference evidence="2 5" key="2">
    <citation type="submission" date="2018-08" db="EMBL/GenBank/DDBJ databases">
        <title>Murine metabolic-syndrome-specific gut microbial biobank.</title>
        <authorList>
            <person name="Liu C."/>
        </authorList>
    </citation>
    <scope>NUCLEOTIDE SEQUENCE [LARGE SCALE GENOMIC DNA]</scope>
    <source>
        <strain evidence="2 5">1XD21-27</strain>
    </source>
</reference>
<evidence type="ECO:0000313" key="2">
    <source>
        <dbReference type="EMBL" id="NBH29705.1"/>
    </source>
</evidence>
<organism evidence="3 4">
    <name type="scientific">Staphylococcus warneri</name>
    <dbReference type="NCBI Taxonomy" id="1292"/>
    <lineage>
        <taxon>Bacteria</taxon>
        <taxon>Bacillati</taxon>
        <taxon>Bacillota</taxon>
        <taxon>Bacilli</taxon>
        <taxon>Bacillales</taxon>
        <taxon>Staphylococcaceae</taxon>
        <taxon>Staphylococcus</taxon>
    </lineage>
</organism>
<evidence type="ECO:0000313" key="4">
    <source>
        <dbReference type="Proteomes" id="UP000261016"/>
    </source>
</evidence>
<evidence type="ECO:0008006" key="6">
    <source>
        <dbReference type="Google" id="ProtNLM"/>
    </source>
</evidence>